<dbReference type="Proteomes" id="UP000570010">
    <property type="component" value="Unassembled WGS sequence"/>
</dbReference>
<dbReference type="RefSeq" id="WP_163240665.1">
    <property type="nucleotide sequence ID" value="NZ_JAAIWN010000007.1"/>
</dbReference>
<dbReference type="EMBL" id="JAAIWN010000007">
    <property type="protein sequence ID" value="NEY80854.1"/>
    <property type="molecule type" value="Genomic_DNA"/>
</dbReference>
<reference evidence="2 5" key="2">
    <citation type="submission" date="2020-07" db="EMBL/GenBank/DDBJ databases">
        <authorList>
            <person name="Feng H."/>
        </authorList>
    </citation>
    <scope>NUCLEOTIDE SEQUENCE [LARGE SCALE GENOMIC DNA]</scope>
    <source>
        <strain evidence="5">s-12</strain>
        <strain evidence="2">S-12</strain>
    </source>
</reference>
<evidence type="ECO:0000259" key="1">
    <source>
        <dbReference type="Pfam" id="PF12690"/>
    </source>
</evidence>
<proteinExistence type="predicted"/>
<dbReference type="AlphaFoldDB" id="A0A6B3VZT2"/>
<dbReference type="InterPro" id="IPR038144">
    <property type="entry name" value="IPI"/>
</dbReference>
<accession>A0A6B3VZT2</accession>
<feature type="domain" description="Intracellular proteinase inhibitor BsuPI" evidence="1">
    <location>
        <begin position="42"/>
        <end position="136"/>
    </location>
</feature>
<dbReference type="Pfam" id="PF12690">
    <property type="entry name" value="BsuPI"/>
    <property type="match status" value="1"/>
</dbReference>
<keyword evidence="4" id="KW-1185">Reference proteome</keyword>
<dbReference type="InterPro" id="IPR020481">
    <property type="entry name" value="Intracell_prot_inh_BsuPI"/>
</dbReference>
<evidence type="ECO:0000313" key="5">
    <source>
        <dbReference type="Proteomes" id="UP000570010"/>
    </source>
</evidence>
<dbReference type="Gene3D" id="2.60.40.2360">
    <property type="entry name" value="Intracellular proteinase inhibitor BsuPI"/>
    <property type="match status" value="1"/>
</dbReference>
<evidence type="ECO:0000313" key="4">
    <source>
        <dbReference type="Proteomes" id="UP000472971"/>
    </source>
</evidence>
<comment type="caution">
    <text evidence="3">The sequence shown here is derived from an EMBL/GenBank/DDBJ whole genome shotgun (WGS) entry which is preliminary data.</text>
</comment>
<evidence type="ECO:0000313" key="2">
    <source>
        <dbReference type="EMBL" id="MBA4536487.1"/>
    </source>
</evidence>
<evidence type="ECO:0000313" key="3">
    <source>
        <dbReference type="EMBL" id="NEY80854.1"/>
    </source>
</evidence>
<gene>
    <name evidence="3" type="ORF">G4D64_04785</name>
    <name evidence="2" type="ORF">H1Z61_04825</name>
</gene>
<dbReference type="Proteomes" id="UP000472971">
    <property type="component" value="Unassembled WGS sequence"/>
</dbReference>
<sequence length="263" mass="30470">MKRVVFILIILLLWTNQVMITKANGKGEGQKVPDFQFIVHVLPGQEQIDFELILKNNEKHPISFEFPTSQKYEITLYDQSGQEIYRYSKDRAFLQMIQPLTIKPESAVTWSESWDYTVKGKRVKAGDYKVVAQLQALKADGVNIQASKQSTSIINTTIPEKNPVFRHITVSGEKGEYTVTGEARFMNKSLFYTVEDGHDQLIDETKLTPKEKQDTEWEKFKLQLSIRKESIQKNTTLLLFLYERDPKTKAIINTYPVVLERFL</sequence>
<name>A0A6B3VZT2_9BACI</name>
<organism evidence="3 4">
    <name type="scientific">Bacillus aquiflavi</name>
    <dbReference type="NCBI Taxonomy" id="2672567"/>
    <lineage>
        <taxon>Bacteria</taxon>
        <taxon>Bacillati</taxon>
        <taxon>Bacillota</taxon>
        <taxon>Bacilli</taxon>
        <taxon>Bacillales</taxon>
        <taxon>Bacillaceae</taxon>
        <taxon>Bacillus</taxon>
    </lineage>
</organism>
<protein>
    <recommendedName>
        <fullName evidence="1">Intracellular proteinase inhibitor BsuPI domain-containing protein</fullName>
    </recommendedName>
</protein>
<reference evidence="3 4" key="1">
    <citation type="submission" date="2020-02" db="EMBL/GenBank/DDBJ databases">
        <title>Bacillus aquiflavi sp. nov., isolated from yellow water of strong flavor Chinese baijiu in Yibin region of China.</title>
        <authorList>
            <person name="Xie J."/>
        </authorList>
    </citation>
    <scope>NUCLEOTIDE SEQUENCE [LARGE SCALE GENOMIC DNA]</scope>
    <source>
        <strain evidence="3 4">3H-10</strain>
    </source>
</reference>
<dbReference type="EMBL" id="JACEIO010000007">
    <property type="protein sequence ID" value="MBA4536487.1"/>
    <property type="molecule type" value="Genomic_DNA"/>
</dbReference>